<keyword evidence="3 7" id="KW-0812">Transmembrane</keyword>
<dbReference type="Pfam" id="PF03006">
    <property type="entry name" value="HlyIII"/>
    <property type="match status" value="1"/>
</dbReference>
<gene>
    <name evidence="8" type="ORF">g.1266</name>
</gene>
<dbReference type="GO" id="GO:0038023">
    <property type="term" value="F:signaling receptor activity"/>
    <property type="evidence" value="ECO:0007669"/>
    <property type="project" value="TreeGrafter"/>
</dbReference>
<feature type="transmembrane region" description="Helical" evidence="7">
    <location>
        <begin position="150"/>
        <end position="171"/>
    </location>
</feature>
<feature type="transmembrane region" description="Helical" evidence="7">
    <location>
        <begin position="183"/>
        <end position="200"/>
    </location>
</feature>
<feature type="transmembrane region" description="Helical" evidence="7">
    <location>
        <begin position="89"/>
        <end position="112"/>
    </location>
</feature>
<dbReference type="GO" id="GO:0033211">
    <property type="term" value="P:adiponectin-activated signaling pathway"/>
    <property type="evidence" value="ECO:0007669"/>
    <property type="project" value="TreeGrafter"/>
</dbReference>
<feature type="transmembrane region" description="Helical" evidence="7">
    <location>
        <begin position="124"/>
        <end position="144"/>
    </location>
</feature>
<accession>A0A6G1SEM2</accession>
<feature type="transmembrane region" description="Helical" evidence="7">
    <location>
        <begin position="57"/>
        <end position="77"/>
    </location>
</feature>
<dbReference type="PANTHER" id="PTHR20855:SF52">
    <property type="entry name" value="ADIPONECTIN RECEPTOR PROTEIN"/>
    <property type="match status" value="1"/>
</dbReference>
<organism evidence="8">
    <name type="scientific">Aceria tosichella</name>
    <name type="common">wheat curl mite</name>
    <dbReference type="NCBI Taxonomy" id="561515"/>
    <lineage>
        <taxon>Eukaryota</taxon>
        <taxon>Metazoa</taxon>
        <taxon>Ecdysozoa</taxon>
        <taxon>Arthropoda</taxon>
        <taxon>Chelicerata</taxon>
        <taxon>Arachnida</taxon>
        <taxon>Acari</taxon>
        <taxon>Acariformes</taxon>
        <taxon>Trombidiformes</taxon>
        <taxon>Prostigmata</taxon>
        <taxon>Eupodina</taxon>
        <taxon>Eriophyoidea</taxon>
        <taxon>Eriophyidae</taxon>
        <taxon>Eriophyinae</taxon>
        <taxon>Aceriini</taxon>
        <taxon>Aceria</taxon>
    </lineage>
</organism>
<dbReference type="PANTHER" id="PTHR20855">
    <property type="entry name" value="ADIPOR/PROGESTIN RECEPTOR-RELATED"/>
    <property type="match status" value="1"/>
</dbReference>
<feature type="binding site" evidence="6">
    <location>
        <position position="261"/>
    </location>
    <ligand>
        <name>Zn(2+)</name>
        <dbReference type="ChEBI" id="CHEBI:29105"/>
    </ligand>
</feature>
<feature type="transmembrane region" description="Helical" evidence="7">
    <location>
        <begin position="220"/>
        <end position="239"/>
    </location>
</feature>
<keyword evidence="5 7" id="KW-0472">Membrane</keyword>
<evidence type="ECO:0000256" key="3">
    <source>
        <dbReference type="ARBA" id="ARBA00022692"/>
    </source>
</evidence>
<evidence type="ECO:0000256" key="6">
    <source>
        <dbReference type="PIRSR" id="PIRSR604254-1"/>
    </source>
</evidence>
<evidence type="ECO:0000256" key="5">
    <source>
        <dbReference type="ARBA" id="ARBA00023136"/>
    </source>
</evidence>
<comment type="subcellular location">
    <subcellularLocation>
        <location evidence="1">Membrane</location>
        <topology evidence="1">Multi-pass membrane protein</topology>
    </subcellularLocation>
</comment>
<evidence type="ECO:0000256" key="1">
    <source>
        <dbReference type="ARBA" id="ARBA00004141"/>
    </source>
</evidence>
<keyword evidence="4 7" id="KW-1133">Transmembrane helix</keyword>
<sequence>MLNLQIANKMTNLELKHFTQQPAWLRDNHYLHNNHRAPTASYLMCLKSCFMLHTETMNIWTHLIPCFLFVFLILKTIESGNLTATDKIVINLFLLGAFLCHSFSTAFHAFSCHSERVGKFFQKLDYVGICLLITMSFLPFLHYGFKKNSFYAHTYLATVISLGVMSIWFSMDDKFGTAAYRPVRAVGFATFGLFGLVPGLHWLSLYRDQFWACLDLKTSFISLIIMGVLYITGASLYACRIPERFFPGKCDLFLHSHQIFHVLVTAAALVHYYGINVLVYHVKSLENGKETNCAI</sequence>
<evidence type="ECO:0000313" key="8">
    <source>
        <dbReference type="EMBL" id="MDE48848.1"/>
    </source>
</evidence>
<evidence type="ECO:0000256" key="7">
    <source>
        <dbReference type="SAM" id="Phobius"/>
    </source>
</evidence>
<keyword evidence="6" id="KW-0862">Zinc</keyword>
<evidence type="ECO:0000256" key="4">
    <source>
        <dbReference type="ARBA" id="ARBA00022989"/>
    </source>
</evidence>
<keyword evidence="6" id="KW-0479">Metal-binding</keyword>
<feature type="binding site" evidence="6">
    <location>
        <position position="108"/>
    </location>
    <ligand>
        <name>Zn(2+)</name>
        <dbReference type="ChEBI" id="CHEBI:29105"/>
    </ligand>
</feature>
<reference evidence="8" key="1">
    <citation type="submission" date="2018-10" db="EMBL/GenBank/DDBJ databases">
        <title>Transcriptome assembly of Aceria tosichella (Wheat curl mite) Type 2.</title>
        <authorList>
            <person name="Scully E.D."/>
            <person name="Geib S.M."/>
            <person name="Palmer N.A."/>
            <person name="Gupta A.K."/>
            <person name="Sarath G."/>
            <person name="Tatineni S."/>
        </authorList>
    </citation>
    <scope>NUCLEOTIDE SEQUENCE</scope>
    <source>
        <strain evidence="8">LincolnNE</strain>
    </source>
</reference>
<feature type="transmembrane region" description="Helical" evidence="7">
    <location>
        <begin position="259"/>
        <end position="282"/>
    </location>
</feature>
<dbReference type="AlphaFoldDB" id="A0A6G1SEM2"/>
<name>A0A6G1SEM2_9ACAR</name>
<dbReference type="EMBL" id="GGYP01004077">
    <property type="protein sequence ID" value="MDE48848.1"/>
    <property type="molecule type" value="Transcribed_RNA"/>
</dbReference>
<comment type="similarity">
    <text evidence="2">Belongs to the ADIPOR family.</text>
</comment>
<proteinExistence type="inferred from homology"/>
<protein>
    <submittedName>
        <fullName evidence="8">ADIPOR-like receptor CG5315</fullName>
    </submittedName>
</protein>
<dbReference type="GO" id="GO:0005886">
    <property type="term" value="C:plasma membrane"/>
    <property type="evidence" value="ECO:0007669"/>
    <property type="project" value="TreeGrafter"/>
</dbReference>
<keyword evidence="8" id="KW-0675">Receptor</keyword>
<dbReference type="GO" id="GO:0046872">
    <property type="term" value="F:metal ion binding"/>
    <property type="evidence" value="ECO:0007669"/>
    <property type="project" value="UniProtKB-KW"/>
</dbReference>
<evidence type="ECO:0000256" key="2">
    <source>
        <dbReference type="ARBA" id="ARBA00007018"/>
    </source>
</evidence>
<dbReference type="InterPro" id="IPR004254">
    <property type="entry name" value="AdipoR/HlyIII-related"/>
</dbReference>
<feature type="binding site" evidence="6">
    <location>
        <position position="257"/>
    </location>
    <ligand>
        <name>Zn(2+)</name>
        <dbReference type="ChEBI" id="CHEBI:29105"/>
    </ligand>
</feature>